<dbReference type="SUPFAM" id="SSF54897">
    <property type="entry name" value="Protease propeptides/inhibitors"/>
    <property type="match status" value="1"/>
</dbReference>
<evidence type="ECO:0000256" key="8">
    <source>
        <dbReference type="ARBA" id="ARBA00022729"/>
    </source>
</evidence>
<dbReference type="Proteomes" id="UP000710432">
    <property type="component" value="Unassembled WGS sequence"/>
</dbReference>
<keyword evidence="15" id="KW-0472">Membrane</keyword>
<keyword evidence="15" id="KW-1133">Transmembrane helix</keyword>
<name>A0A8J6G165_MICOH</name>
<feature type="domain" description="Peptidase M14" evidence="16">
    <location>
        <begin position="201"/>
        <end position="493"/>
    </location>
</feature>
<comment type="caution">
    <text evidence="17">The sequence shown here is derived from an EMBL/GenBank/DDBJ whole genome shotgun (WGS) entry which is preliminary data.</text>
</comment>
<evidence type="ECO:0000256" key="3">
    <source>
        <dbReference type="ARBA" id="ARBA00005988"/>
    </source>
</evidence>
<evidence type="ECO:0000256" key="6">
    <source>
        <dbReference type="ARBA" id="ARBA00022670"/>
    </source>
</evidence>
<organism evidence="17 18">
    <name type="scientific">Microtus ochrogaster</name>
    <name type="common">Prairie vole</name>
    <dbReference type="NCBI Taxonomy" id="79684"/>
    <lineage>
        <taxon>Eukaryota</taxon>
        <taxon>Metazoa</taxon>
        <taxon>Chordata</taxon>
        <taxon>Craniata</taxon>
        <taxon>Vertebrata</taxon>
        <taxon>Euteleostomi</taxon>
        <taxon>Mammalia</taxon>
        <taxon>Eutheria</taxon>
        <taxon>Euarchontoglires</taxon>
        <taxon>Glires</taxon>
        <taxon>Rodentia</taxon>
        <taxon>Myomorpha</taxon>
        <taxon>Muroidea</taxon>
        <taxon>Cricetidae</taxon>
        <taxon>Arvicolinae</taxon>
        <taxon>Microtus</taxon>
    </lineage>
</organism>
<dbReference type="Pfam" id="PF02244">
    <property type="entry name" value="Propep_M14"/>
    <property type="match status" value="1"/>
</dbReference>
<feature type="active site" description="Proton donor/acceptor" evidence="13">
    <location>
        <position position="459"/>
    </location>
</feature>
<keyword evidence="5 17" id="KW-0121">Carboxypeptidase</keyword>
<dbReference type="FunFam" id="3.30.70.340:FF:000001">
    <property type="entry name" value="Carboxypeptidase A5"/>
    <property type="match status" value="1"/>
</dbReference>
<evidence type="ECO:0000256" key="5">
    <source>
        <dbReference type="ARBA" id="ARBA00022645"/>
    </source>
</evidence>
<dbReference type="Pfam" id="PF15468">
    <property type="entry name" value="DUF4636"/>
    <property type="match status" value="1"/>
</dbReference>
<accession>A0A8J6G165</accession>
<sequence length="498" mass="56032">MPLSFSIPRQDAECRKDGKDDSCGMVGSFLLWYFVVILILMFFSRASVWQFHCTLTKNAALRLQQQKRDDKESSDIIIQTSPPRRRDSPQPSVNVAACTPESWDQVLEIIPSNEEQITTLMQLEAEEHLQLDFWKSPTIPRQRVHVRVPFSNVQTVKVFLESQGIAYSIMVEDVQVLLDQEREEMLLNQRRERGGNFNFGAYHTLDEIYQEMDNLVAEHPGLVSKVNIGSSFENRPMNVLKFSTGGDKPAIWLDAGIHAREWVTQATALWTANKLASDYGTDPSITSLLDTLDIFLLPVTNPDGYAYSHTTNRMWRKTRSKLSGSFCAGVDPNRNWDANFGGPGASSSPCSDSYHGPKANSEVEVKSIVDFIKSHGQIKAFLTLHSYSQLLMYPYGYKCTKPANSDELDEVAQKAAKSLTGLHGTKYKVGPICSVIYQASGGSIDWAYDIGIKYSFAFELRDTGSYGFLLPAKQILPTAEETWLGLKTIMEHVRDHPY</sequence>
<dbReference type="EMBL" id="JAATJU010026589">
    <property type="protein sequence ID" value="KAH0501468.1"/>
    <property type="molecule type" value="Genomic_DNA"/>
</dbReference>
<evidence type="ECO:0000259" key="16">
    <source>
        <dbReference type="PROSITE" id="PS52035"/>
    </source>
</evidence>
<keyword evidence="11" id="KW-0482">Metalloprotease</keyword>
<feature type="region of interest" description="Disordered" evidence="14">
    <location>
        <begin position="64"/>
        <end position="94"/>
    </location>
</feature>
<dbReference type="Gene3D" id="3.30.70.340">
    <property type="entry name" value="Metallocarboxypeptidase-like"/>
    <property type="match status" value="1"/>
</dbReference>
<dbReference type="Gene3D" id="3.40.630.10">
    <property type="entry name" value="Zn peptidases"/>
    <property type="match status" value="1"/>
</dbReference>
<keyword evidence="9" id="KW-0378">Hydrolase</keyword>
<evidence type="ECO:0000256" key="15">
    <source>
        <dbReference type="SAM" id="Phobius"/>
    </source>
</evidence>
<keyword evidence="7" id="KW-0479">Metal-binding</keyword>
<keyword evidence="8" id="KW-0732">Signal</keyword>
<dbReference type="SMART" id="SM00631">
    <property type="entry name" value="Zn_pept"/>
    <property type="match status" value="1"/>
</dbReference>
<dbReference type="InterPro" id="IPR027955">
    <property type="entry name" value="DUF4636"/>
</dbReference>
<dbReference type="GO" id="GO:0008270">
    <property type="term" value="F:zinc ion binding"/>
    <property type="evidence" value="ECO:0007669"/>
    <property type="project" value="InterPro"/>
</dbReference>
<reference evidence="17" key="1">
    <citation type="submission" date="2020-03" db="EMBL/GenBank/DDBJ databases">
        <title>Studies in the Genomics of Life Span.</title>
        <authorList>
            <person name="Glass D."/>
        </authorList>
    </citation>
    <scope>NUCLEOTIDE SEQUENCE</scope>
    <source>
        <strain evidence="17">LTLLF</strain>
        <tissue evidence="17">Muscle</tissue>
    </source>
</reference>
<dbReference type="InterPro" id="IPR003146">
    <property type="entry name" value="M14A_act_pep"/>
</dbReference>
<dbReference type="PROSITE" id="PS00133">
    <property type="entry name" value="CARBOXYPEPT_ZN_2"/>
    <property type="match status" value="1"/>
</dbReference>
<evidence type="ECO:0000256" key="7">
    <source>
        <dbReference type="ARBA" id="ARBA00022723"/>
    </source>
</evidence>
<evidence type="ECO:0000256" key="12">
    <source>
        <dbReference type="ARBA" id="ARBA00023157"/>
    </source>
</evidence>
<evidence type="ECO:0000256" key="9">
    <source>
        <dbReference type="ARBA" id="ARBA00022801"/>
    </source>
</evidence>
<dbReference type="GO" id="GO:0006508">
    <property type="term" value="P:proteolysis"/>
    <property type="evidence" value="ECO:0007669"/>
    <property type="project" value="UniProtKB-KW"/>
</dbReference>
<keyword evidence="15" id="KW-0812">Transmembrane</keyword>
<dbReference type="SUPFAM" id="SSF53187">
    <property type="entry name" value="Zn-dependent exopeptidases"/>
    <property type="match status" value="1"/>
</dbReference>
<dbReference type="FunFam" id="3.40.630.10:FF:000132">
    <property type="entry name" value="Carboxypeptidase A1"/>
    <property type="match status" value="1"/>
</dbReference>
<gene>
    <name evidence="17" type="ORF">LTLLF_196625</name>
</gene>
<keyword evidence="6" id="KW-0645">Protease</keyword>
<comment type="similarity">
    <text evidence="3 13">Belongs to the peptidase M14 family.</text>
</comment>
<evidence type="ECO:0000256" key="1">
    <source>
        <dbReference type="ARBA" id="ARBA00001947"/>
    </source>
</evidence>
<keyword evidence="12" id="KW-1015">Disulfide bond</keyword>
<evidence type="ECO:0000256" key="11">
    <source>
        <dbReference type="ARBA" id="ARBA00023049"/>
    </source>
</evidence>
<dbReference type="InterPro" id="IPR034248">
    <property type="entry name" value="CPA_M14_CPD"/>
</dbReference>
<dbReference type="GO" id="GO:0005615">
    <property type="term" value="C:extracellular space"/>
    <property type="evidence" value="ECO:0007669"/>
    <property type="project" value="TreeGrafter"/>
</dbReference>
<evidence type="ECO:0000256" key="4">
    <source>
        <dbReference type="ARBA" id="ARBA00022525"/>
    </source>
</evidence>
<dbReference type="PANTHER" id="PTHR11705:SF71">
    <property type="entry name" value="CARBOXYPEPTIDASE A2"/>
    <property type="match status" value="1"/>
</dbReference>
<proteinExistence type="inferred from homology"/>
<dbReference type="InterPro" id="IPR057247">
    <property type="entry name" value="CARBOXYPEPT_ZN_2"/>
</dbReference>
<dbReference type="PRINTS" id="PR00765">
    <property type="entry name" value="CRBOXYPTASEA"/>
</dbReference>
<dbReference type="PANTHER" id="PTHR11705">
    <property type="entry name" value="PROTEASE FAMILY M14 CARBOXYPEPTIDASE A,B"/>
    <property type="match status" value="1"/>
</dbReference>
<evidence type="ECO:0000256" key="13">
    <source>
        <dbReference type="PROSITE-ProRule" id="PRU01379"/>
    </source>
</evidence>
<dbReference type="CDD" id="cd03870">
    <property type="entry name" value="M14_CPA"/>
    <property type="match status" value="1"/>
</dbReference>
<dbReference type="Pfam" id="PF00246">
    <property type="entry name" value="Peptidase_M14"/>
    <property type="match status" value="1"/>
</dbReference>
<feature type="transmembrane region" description="Helical" evidence="15">
    <location>
        <begin position="25"/>
        <end position="43"/>
    </location>
</feature>
<dbReference type="AlphaFoldDB" id="A0A8J6G165"/>
<evidence type="ECO:0000256" key="2">
    <source>
        <dbReference type="ARBA" id="ARBA00004613"/>
    </source>
</evidence>
<protein>
    <submittedName>
        <fullName evidence="17">Carboxypeptidase A2</fullName>
    </submittedName>
</protein>
<dbReference type="GO" id="GO:0004181">
    <property type="term" value="F:metallocarboxypeptidase activity"/>
    <property type="evidence" value="ECO:0007669"/>
    <property type="project" value="InterPro"/>
</dbReference>
<dbReference type="InterPro" id="IPR000834">
    <property type="entry name" value="Peptidase_M14"/>
</dbReference>
<comment type="cofactor">
    <cofactor evidence="1">
        <name>Zn(2+)</name>
        <dbReference type="ChEBI" id="CHEBI:29105"/>
    </cofactor>
</comment>
<keyword evidence="4" id="KW-0964">Secreted</keyword>
<dbReference type="InterPro" id="IPR036990">
    <property type="entry name" value="M14A-like_propep"/>
</dbReference>
<comment type="subcellular location">
    <subcellularLocation>
        <location evidence="2">Secreted</location>
    </subcellularLocation>
</comment>
<dbReference type="InterPro" id="IPR057246">
    <property type="entry name" value="CARBOXYPEPT_ZN_1"/>
</dbReference>
<evidence type="ECO:0000256" key="14">
    <source>
        <dbReference type="SAM" id="MobiDB-lite"/>
    </source>
</evidence>
<dbReference type="PROSITE" id="PS00132">
    <property type="entry name" value="CARBOXYPEPT_ZN_1"/>
    <property type="match status" value="1"/>
</dbReference>
<evidence type="ECO:0000313" key="18">
    <source>
        <dbReference type="Proteomes" id="UP000710432"/>
    </source>
</evidence>
<evidence type="ECO:0000313" key="17">
    <source>
        <dbReference type="EMBL" id="KAH0501468.1"/>
    </source>
</evidence>
<dbReference type="PROSITE" id="PS52035">
    <property type="entry name" value="PEPTIDASE_M14"/>
    <property type="match status" value="1"/>
</dbReference>
<evidence type="ECO:0000256" key="10">
    <source>
        <dbReference type="ARBA" id="ARBA00022833"/>
    </source>
</evidence>
<keyword evidence="10" id="KW-0862">Zinc</keyword>